<keyword evidence="2" id="KW-1185">Reference proteome</keyword>
<organism evidence="1 2">
    <name type="scientific">Flavobacterium fluviale</name>
    <dbReference type="NCBI Taxonomy" id="2249356"/>
    <lineage>
        <taxon>Bacteria</taxon>
        <taxon>Pseudomonadati</taxon>
        <taxon>Bacteroidota</taxon>
        <taxon>Flavobacteriia</taxon>
        <taxon>Flavobacteriales</taxon>
        <taxon>Flavobacteriaceae</taxon>
        <taxon>Flavobacterium</taxon>
    </lineage>
</organism>
<evidence type="ECO:0000313" key="1">
    <source>
        <dbReference type="EMBL" id="AXB57663.1"/>
    </source>
</evidence>
<proteinExistence type="predicted"/>
<reference evidence="1 2" key="1">
    <citation type="submission" date="2018-06" db="EMBL/GenBank/DDBJ databases">
        <title>Genome sequencing of Flavobacterium.</title>
        <authorList>
            <person name="Baek M.-G."/>
            <person name="Yi H."/>
        </authorList>
    </citation>
    <scope>NUCLEOTIDE SEQUENCE [LARGE SCALE GENOMIC DNA]</scope>
    <source>
        <strain evidence="1 2">HYN0086</strain>
    </source>
</reference>
<dbReference type="RefSeq" id="WP_113678610.1">
    <property type="nucleotide sequence ID" value="NZ_CP030261.1"/>
</dbReference>
<protein>
    <submittedName>
        <fullName evidence="1">Uncharacterized protein</fullName>
    </submittedName>
</protein>
<dbReference type="AlphaFoldDB" id="A0A344LUS1"/>
<accession>A0A344LUS1</accession>
<name>A0A344LUS1_9FLAO</name>
<dbReference type="KEGG" id="ffl:HYN86_14090"/>
<evidence type="ECO:0000313" key="2">
    <source>
        <dbReference type="Proteomes" id="UP000251561"/>
    </source>
</evidence>
<sequence>MENIFNSDNLEDIKTLIENKLSDIPGELILCGAVGALLLSSYLNKTGHTQAGSVIGKLSIPIIGIGLAKYQDVLKSAAESISESEFVADTQ</sequence>
<dbReference type="OrthoDB" id="288286at2"/>
<dbReference type="Proteomes" id="UP000251561">
    <property type="component" value="Chromosome"/>
</dbReference>
<dbReference type="EMBL" id="CP030261">
    <property type="protein sequence ID" value="AXB57663.1"/>
    <property type="molecule type" value="Genomic_DNA"/>
</dbReference>
<gene>
    <name evidence="1" type="ORF">HYN86_14090</name>
</gene>